<keyword evidence="2" id="KW-0472">Membrane</keyword>
<accession>A0A8J3YED2</accession>
<organism evidence="4 5">
    <name type="scientific">Spirilliplanes yamanashiensis</name>
    <dbReference type="NCBI Taxonomy" id="42233"/>
    <lineage>
        <taxon>Bacteria</taxon>
        <taxon>Bacillati</taxon>
        <taxon>Actinomycetota</taxon>
        <taxon>Actinomycetes</taxon>
        <taxon>Micromonosporales</taxon>
        <taxon>Micromonosporaceae</taxon>
        <taxon>Spirilliplanes</taxon>
    </lineage>
</organism>
<protein>
    <recommendedName>
        <fullName evidence="3">DUF8175 domain-containing protein</fullName>
    </recommendedName>
</protein>
<feature type="domain" description="DUF8175" evidence="3">
    <location>
        <begin position="76"/>
        <end position="217"/>
    </location>
</feature>
<dbReference type="EMBL" id="BOOY01000041">
    <property type="protein sequence ID" value="GIJ06369.1"/>
    <property type="molecule type" value="Genomic_DNA"/>
</dbReference>
<dbReference type="Pfam" id="PF26526">
    <property type="entry name" value="DUF8175"/>
    <property type="match status" value="1"/>
</dbReference>
<sequence>MSGDFLAAPRASARWRLSAVVLAVVVGAGLALWVTGRGDDRAPAALPSVAPNSGTAPPPSAVRPTGEPLRLVRGGRVVDGLHVGFPRSTAGAVSAAVEFWTQLGSTLDPDRARSIARRIAVRSWKTAGEELAAGTVSTRRQLALPAAGDVPPGTSVSLGPVAYQLRDPGEDRVTVLVLAYLITTTPTVGTQSRIGVFPAPLRWDDGDWRIERAQGRSDYRGLQAQPGSPEAVAAGWLDFVS</sequence>
<gene>
    <name evidence="4" type="ORF">Sya03_57210</name>
</gene>
<comment type="caution">
    <text evidence="4">The sequence shown here is derived from an EMBL/GenBank/DDBJ whole genome shotgun (WGS) entry which is preliminary data.</text>
</comment>
<evidence type="ECO:0000256" key="1">
    <source>
        <dbReference type="SAM" id="MobiDB-lite"/>
    </source>
</evidence>
<dbReference type="Proteomes" id="UP000652013">
    <property type="component" value="Unassembled WGS sequence"/>
</dbReference>
<keyword evidence="5" id="KW-1185">Reference proteome</keyword>
<evidence type="ECO:0000313" key="5">
    <source>
        <dbReference type="Proteomes" id="UP000652013"/>
    </source>
</evidence>
<proteinExistence type="predicted"/>
<name>A0A8J3YED2_9ACTN</name>
<evidence type="ECO:0000313" key="4">
    <source>
        <dbReference type="EMBL" id="GIJ06369.1"/>
    </source>
</evidence>
<keyword evidence="2" id="KW-1133">Transmembrane helix</keyword>
<evidence type="ECO:0000259" key="3">
    <source>
        <dbReference type="Pfam" id="PF26526"/>
    </source>
</evidence>
<keyword evidence="2" id="KW-0812">Transmembrane</keyword>
<reference evidence="4" key="1">
    <citation type="submission" date="2021-01" db="EMBL/GenBank/DDBJ databases">
        <title>Whole genome shotgun sequence of Spirilliplanes yamanashiensis NBRC 15828.</title>
        <authorList>
            <person name="Komaki H."/>
            <person name="Tamura T."/>
        </authorList>
    </citation>
    <scope>NUCLEOTIDE SEQUENCE</scope>
    <source>
        <strain evidence="4">NBRC 15828</strain>
    </source>
</reference>
<evidence type="ECO:0000256" key="2">
    <source>
        <dbReference type="SAM" id="Phobius"/>
    </source>
</evidence>
<feature type="region of interest" description="Disordered" evidence="1">
    <location>
        <begin position="44"/>
        <end position="65"/>
    </location>
</feature>
<feature type="transmembrane region" description="Helical" evidence="2">
    <location>
        <begin position="15"/>
        <end position="34"/>
    </location>
</feature>
<dbReference type="AlphaFoldDB" id="A0A8J3YED2"/>
<dbReference type="InterPro" id="IPR058488">
    <property type="entry name" value="DUF8175"/>
</dbReference>